<evidence type="ECO:0000313" key="2">
    <source>
        <dbReference type="EMBL" id="EFZ19759.1"/>
    </source>
</evidence>
<dbReference type="HOGENOM" id="CLU_1818216_0_0_1"/>
<dbReference type="EMBL" id="GL763355">
    <property type="protein sequence ID" value="EFZ19759.1"/>
    <property type="molecule type" value="Genomic_DNA"/>
</dbReference>
<feature type="region of interest" description="Disordered" evidence="1">
    <location>
        <begin position="1"/>
        <end position="28"/>
    </location>
</feature>
<feature type="non-terminal residue" evidence="2">
    <location>
        <position position="142"/>
    </location>
</feature>
<dbReference type="AlphaFoldDB" id="E9II40"/>
<name>E9II40_SOLIN</name>
<sequence>MDKKTEGKRKKCKDRNGKGKNRGSMESMGEYRVQGRIGRYKGGFVIGRRKGWDRQGNSLEVREEESMVLSEINLRKFQYIAQEGKKIREKIDEVFSEELEEKTLKGDLYLRLSKMGTEEIENERIRCSKDKTIGNGGKKFIE</sequence>
<proteinExistence type="predicted"/>
<reference evidence="2" key="1">
    <citation type="journal article" date="2011" name="Proc. Natl. Acad. Sci. U.S.A.">
        <title>The genome of the fire ant Solenopsis invicta.</title>
        <authorList>
            <person name="Wurm Y."/>
            <person name="Wang J."/>
            <person name="Riba-Grognuz O."/>
            <person name="Corona M."/>
            <person name="Nygaard S."/>
            <person name="Hunt B.G."/>
            <person name="Ingram K.K."/>
            <person name="Falquet L."/>
            <person name="Nipitwattanaphon M."/>
            <person name="Gotzek D."/>
            <person name="Dijkstra M.B."/>
            <person name="Oettler J."/>
            <person name="Comtesse F."/>
            <person name="Shih C.J."/>
            <person name="Wu W.J."/>
            <person name="Yang C.C."/>
            <person name="Thomas J."/>
            <person name="Beaudoing E."/>
            <person name="Pradervand S."/>
            <person name="Flegel V."/>
            <person name="Cook E.D."/>
            <person name="Fabbretti R."/>
            <person name="Stockinger H."/>
            <person name="Long L."/>
            <person name="Farmerie W.G."/>
            <person name="Oakey J."/>
            <person name="Boomsma J.J."/>
            <person name="Pamilo P."/>
            <person name="Yi S.V."/>
            <person name="Heinze J."/>
            <person name="Goodisman M.A."/>
            <person name="Farinelli L."/>
            <person name="Harshman K."/>
            <person name="Hulo N."/>
            <person name="Cerutti L."/>
            <person name="Xenarios I."/>
            <person name="Shoemaker D."/>
            <person name="Keller L."/>
        </authorList>
    </citation>
    <scope>NUCLEOTIDE SEQUENCE [LARGE SCALE GENOMIC DNA]</scope>
</reference>
<accession>E9II40</accession>
<evidence type="ECO:0000256" key="1">
    <source>
        <dbReference type="SAM" id="MobiDB-lite"/>
    </source>
</evidence>
<organism>
    <name type="scientific">Solenopsis invicta</name>
    <name type="common">Red imported fire ant</name>
    <name type="synonym">Solenopsis wagneri</name>
    <dbReference type="NCBI Taxonomy" id="13686"/>
    <lineage>
        <taxon>Eukaryota</taxon>
        <taxon>Metazoa</taxon>
        <taxon>Ecdysozoa</taxon>
        <taxon>Arthropoda</taxon>
        <taxon>Hexapoda</taxon>
        <taxon>Insecta</taxon>
        <taxon>Pterygota</taxon>
        <taxon>Neoptera</taxon>
        <taxon>Endopterygota</taxon>
        <taxon>Hymenoptera</taxon>
        <taxon>Apocrita</taxon>
        <taxon>Aculeata</taxon>
        <taxon>Formicoidea</taxon>
        <taxon>Formicidae</taxon>
        <taxon>Myrmicinae</taxon>
        <taxon>Solenopsis</taxon>
    </lineage>
</organism>
<gene>
    <name evidence="2" type="ORF">SINV_06810</name>
</gene>
<protein>
    <submittedName>
        <fullName evidence="2">Uncharacterized protein</fullName>
    </submittedName>
</protein>
<feature type="compositionally biased region" description="Basic residues" evidence="1">
    <location>
        <begin position="1"/>
        <end position="21"/>
    </location>
</feature>